<name>A0A834WEL2_9FABA</name>
<dbReference type="AlphaFoldDB" id="A0A834WEL2"/>
<dbReference type="Proteomes" id="UP000634136">
    <property type="component" value="Unassembled WGS sequence"/>
</dbReference>
<protein>
    <submittedName>
        <fullName evidence="1">Uncharacterized protein</fullName>
    </submittedName>
</protein>
<accession>A0A834WEL2</accession>
<evidence type="ECO:0000313" key="2">
    <source>
        <dbReference type="Proteomes" id="UP000634136"/>
    </source>
</evidence>
<reference evidence="1" key="1">
    <citation type="submission" date="2020-09" db="EMBL/GenBank/DDBJ databases">
        <title>Genome-Enabled Discovery of Anthraquinone Biosynthesis in Senna tora.</title>
        <authorList>
            <person name="Kang S.-H."/>
            <person name="Pandey R.P."/>
            <person name="Lee C.-M."/>
            <person name="Sim J.-S."/>
            <person name="Jeong J.-T."/>
            <person name="Choi B.-S."/>
            <person name="Jung M."/>
            <person name="Ginzburg D."/>
            <person name="Zhao K."/>
            <person name="Won S.Y."/>
            <person name="Oh T.-J."/>
            <person name="Yu Y."/>
            <person name="Kim N.-H."/>
            <person name="Lee O.R."/>
            <person name="Lee T.-H."/>
            <person name="Bashyal P."/>
            <person name="Kim T.-S."/>
            <person name="Lee W.-H."/>
            <person name="Kawkins C."/>
            <person name="Kim C.-K."/>
            <person name="Kim J.S."/>
            <person name="Ahn B.O."/>
            <person name="Rhee S.Y."/>
            <person name="Sohng J.K."/>
        </authorList>
    </citation>
    <scope>NUCLEOTIDE SEQUENCE</scope>
    <source>
        <tissue evidence="1">Leaf</tissue>
    </source>
</reference>
<keyword evidence="2" id="KW-1185">Reference proteome</keyword>
<gene>
    <name evidence="1" type="ORF">G2W53_030440</name>
</gene>
<dbReference type="EMBL" id="JAAIUW010000009">
    <property type="protein sequence ID" value="KAF7816471.1"/>
    <property type="molecule type" value="Genomic_DNA"/>
</dbReference>
<sequence length="20" mass="2057">MAFRTASLVGKAGIALLCFS</sequence>
<organism evidence="1 2">
    <name type="scientific">Senna tora</name>
    <dbReference type="NCBI Taxonomy" id="362788"/>
    <lineage>
        <taxon>Eukaryota</taxon>
        <taxon>Viridiplantae</taxon>
        <taxon>Streptophyta</taxon>
        <taxon>Embryophyta</taxon>
        <taxon>Tracheophyta</taxon>
        <taxon>Spermatophyta</taxon>
        <taxon>Magnoliopsida</taxon>
        <taxon>eudicotyledons</taxon>
        <taxon>Gunneridae</taxon>
        <taxon>Pentapetalae</taxon>
        <taxon>rosids</taxon>
        <taxon>fabids</taxon>
        <taxon>Fabales</taxon>
        <taxon>Fabaceae</taxon>
        <taxon>Caesalpinioideae</taxon>
        <taxon>Cassia clade</taxon>
        <taxon>Senna</taxon>
    </lineage>
</organism>
<comment type="caution">
    <text evidence="1">The sequence shown here is derived from an EMBL/GenBank/DDBJ whole genome shotgun (WGS) entry which is preliminary data.</text>
</comment>
<proteinExistence type="predicted"/>
<evidence type="ECO:0000313" key="1">
    <source>
        <dbReference type="EMBL" id="KAF7816471.1"/>
    </source>
</evidence>